<dbReference type="AlphaFoldDB" id="A0A075H4C8"/>
<name>A0A075H4C8_9ARCH</name>
<sequence length="178" mass="20749">MAETSISEIKLEGSKEEFTSDDNITITVRFSIIGGLRDSFTEKNWTDAYEKNDNTFKLKYGIKLLKSGLRKHEVGKPIDTYRKASIFWTRNPKLVNPMKEKRIWVQVAKNFEPFIRLTEEEVRQELFDFDEEIHFKSSELGKGKHKIGAEAFVSWQSHEFVEKGDSKSHSEEIEITIN</sequence>
<evidence type="ECO:0000313" key="1">
    <source>
        <dbReference type="EMBL" id="AIF11121.1"/>
    </source>
</evidence>
<dbReference type="EMBL" id="KF900909">
    <property type="protein sequence ID" value="AIF11121.1"/>
    <property type="molecule type" value="Genomic_DNA"/>
</dbReference>
<accession>A0A075H4C8</accession>
<reference evidence="1" key="1">
    <citation type="journal article" date="2014" name="Genome Biol. Evol.">
        <title>Pangenome evidence for extensive interdomain horizontal transfer affecting lineage core and shell genes in uncultured planktonic thaumarchaeota and euryarchaeota.</title>
        <authorList>
            <person name="Deschamps P."/>
            <person name="Zivanovic Y."/>
            <person name="Moreira D."/>
            <person name="Rodriguez-Valera F."/>
            <person name="Lopez-Garcia P."/>
        </authorList>
    </citation>
    <scope>NUCLEOTIDE SEQUENCE</scope>
</reference>
<protein>
    <submittedName>
        <fullName evidence="1">Uncharacterized protein</fullName>
    </submittedName>
</protein>
<organism evidence="1">
    <name type="scientific">uncultured marine thaumarchaeote KM3_49_A08</name>
    <dbReference type="NCBI Taxonomy" id="1456171"/>
    <lineage>
        <taxon>Archaea</taxon>
        <taxon>Nitrososphaerota</taxon>
        <taxon>environmental samples</taxon>
    </lineage>
</organism>
<proteinExistence type="predicted"/>